<dbReference type="AlphaFoldDB" id="A0A179FCL3"/>
<dbReference type="RefSeq" id="XP_018140806.1">
    <property type="nucleotide sequence ID" value="XM_018294195.1"/>
</dbReference>
<proteinExistence type="predicted"/>
<gene>
    <name evidence="1" type="ORF">VFPPC_16442</name>
</gene>
<organism evidence="1 2">
    <name type="scientific">Pochonia chlamydosporia 170</name>
    <dbReference type="NCBI Taxonomy" id="1380566"/>
    <lineage>
        <taxon>Eukaryota</taxon>
        <taxon>Fungi</taxon>
        <taxon>Dikarya</taxon>
        <taxon>Ascomycota</taxon>
        <taxon>Pezizomycotina</taxon>
        <taxon>Sordariomycetes</taxon>
        <taxon>Hypocreomycetidae</taxon>
        <taxon>Hypocreales</taxon>
        <taxon>Clavicipitaceae</taxon>
        <taxon>Pochonia</taxon>
    </lineage>
</organism>
<evidence type="ECO:0000313" key="2">
    <source>
        <dbReference type="Proteomes" id="UP000078397"/>
    </source>
</evidence>
<dbReference type="Proteomes" id="UP000078397">
    <property type="component" value="Unassembled WGS sequence"/>
</dbReference>
<sequence length="117" mass="13335">MTTIISMLHALFEQLAIRELPLMEWRLVWASTCTSESLADGRTAEWTGQRRIIQDELHPDQIAREDAGLPSENSIMCSAYTQLAVSDTYSAESRSRHVLHLLFCAVCTVLYSTPYWQ</sequence>
<dbReference type="KEGG" id="pchm:VFPPC_16442"/>
<name>A0A179FCL3_METCM</name>
<evidence type="ECO:0000313" key="1">
    <source>
        <dbReference type="EMBL" id="OAQ63226.1"/>
    </source>
</evidence>
<reference evidence="1 2" key="1">
    <citation type="journal article" date="2016" name="PLoS Pathog.">
        <title>Biosynthesis of antibiotic leucinostatins in bio-control fungus Purpureocillium lilacinum and their inhibition on phytophthora revealed by genome mining.</title>
        <authorList>
            <person name="Wang G."/>
            <person name="Liu Z."/>
            <person name="Lin R."/>
            <person name="Li E."/>
            <person name="Mao Z."/>
            <person name="Ling J."/>
            <person name="Yang Y."/>
            <person name="Yin W.B."/>
            <person name="Xie B."/>
        </authorList>
    </citation>
    <scope>NUCLEOTIDE SEQUENCE [LARGE SCALE GENOMIC DNA]</scope>
    <source>
        <strain evidence="1">170</strain>
    </source>
</reference>
<dbReference type="EMBL" id="LSBJ02000006">
    <property type="protein sequence ID" value="OAQ63226.1"/>
    <property type="molecule type" value="Genomic_DNA"/>
</dbReference>
<keyword evidence="2" id="KW-1185">Reference proteome</keyword>
<protein>
    <submittedName>
        <fullName evidence="1">Uncharacterized protein</fullName>
    </submittedName>
</protein>
<comment type="caution">
    <text evidence="1">The sequence shown here is derived from an EMBL/GenBank/DDBJ whole genome shotgun (WGS) entry which is preliminary data.</text>
</comment>
<accession>A0A179FCL3</accession>
<dbReference type="GeneID" id="28858189"/>